<evidence type="ECO:0000313" key="1">
    <source>
        <dbReference type="EMBL" id="MFD0799771.1"/>
    </source>
</evidence>
<keyword evidence="2" id="KW-1185">Reference proteome</keyword>
<proteinExistence type="predicted"/>
<sequence>MKPSKAELDALVEEAVVDAYGEDEQSTALHAAIEDDLAVPFHTTVLGVEVTVAKIGLLPGSGIVAIRTRGKHRQANRDPAGAGRLQSSCLASRSGALMSPVWGVPSASP</sequence>
<dbReference type="Proteomes" id="UP001596956">
    <property type="component" value="Unassembled WGS sequence"/>
</dbReference>
<gene>
    <name evidence="1" type="ORF">ACFQZU_00340</name>
</gene>
<name>A0ABW3BA32_9ACTN</name>
<accession>A0ABW3BA32</accession>
<reference evidence="2" key="1">
    <citation type="journal article" date="2019" name="Int. J. Syst. Evol. Microbiol.">
        <title>The Global Catalogue of Microorganisms (GCM) 10K type strain sequencing project: providing services to taxonomists for standard genome sequencing and annotation.</title>
        <authorList>
            <consortium name="The Broad Institute Genomics Platform"/>
            <consortium name="The Broad Institute Genome Sequencing Center for Infectious Disease"/>
            <person name="Wu L."/>
            <person name="Ma J."/>
        </authorList>
    </citation>
    <scope>NUCLEOTIDE SEQUENCE [LARGE SCALE GENOMIC DNA]</scope>
    <source>
        <strain evidence="2">CCUG 63369</strain>
    </source>
</reference>
<organism evidence="1 2">
    <name type="scientific">Streptomonospora algeriensis</name>
    <dbReference type="NCBI Taxonomy" id="995084"/>
    <lineage>
        <taxon>Bacteria</taxon>
        <taxon>Bacillati</taxon>
        <taxon>Actinomycetota</taxon>
        <taxon>Actinomycetes</taxon>
        <taxon>Streptosporangiales</taxon>
        <taxon>Nocardiopsidaceae</taxon>
        <taxon>Streptomonospora</taxon>
    </lineage>
</organism>
<protein>
    <submittedName>
        <fullName evidence="1">Uncharacterized protein</fullName>
    </submittedName>
</protein>
<evidence type="ECO:0000313" key="2">
    <source>
        <dbReference type="Proteomes" id="UP001596956"/>
    </source>
</evidence>
<comment type="caution">
    <text evidence="1">The sequence shown here is derived from an EMBL/GenBank/DDBJ whole genome shotgun (WGS) entry which is preliminary data.</text>
</comment>
<dbReference type="EMBL" id="JBHTHR010000003">
    <property type="protein sequence ID" value="MFD0799771.1"/>
    <property type="molecule type" value="Genomic_DNA"/>
</dbReference>